<gene>
    <name evidence="1" type="ORF">ACOC_LOCUS12750</name>
</gene>
<keyword evidence="2" id="KW-1185">Reference proteome</keyword>
<dbReference type="WBParaSite" id="ACOC_0001274901-mRNA-1">
    <property type="protein sequence ID" value="ACOC_0001274901-mRNA-1"/>
    <property type="gene ID" value="ACOC_0001274901"/>
</dbReference>
<organism evidence="3">
    <name type="scientific">Angiostrongylus costaricensis</name>
    <name type="common">Nematode worm</name>
    <dbReference type="NCBI Taxonomy" id="334426"/>
    <lineage>
        <taxon>Eukaryota</taxon>
        <taxon>Metazoa</taxon>
        <taxon>Ecdysozoa</taxon>
        <taxon>Nematoda</taxon>
        <taxon>Chromadorea</taxon>
        <taxon>Rhabditida</taxon>
        <taxon>Rhabditina</taxon>
        <taxon>Rhabditomorpha</taxon>
        <taxon>Strongyloidea</taxon>
        <taxon>Metastrongylidae</taxon>
        <taxon>Angiostrongylus</taxon>
    </lineage>
</organism>
<dbReference type="AlphaFoldDB" id="A0A0R3Q178"/>
<dbReference type="OrthoDB" id="276323at2759"/>
<reference evidence="1 2" key="2">
    <citation type="submission" date="2018-11" db="EMBL/GenBank/DDBJ databases">
        <authorList>
            <consortium name="Pathogen Informatics"/>
        </authorList>
    </citation>
    <scope>NUCLEOTIDE SEQUENCE [LARGE SCALE GENOMIC DNA]</scope>
    <source>
        <strain evidence="1 2">Costa Rica</strain>
    </source>
</reference>
<dbReference type="Proteomes" id="UP000267027">
    <property type="component" value="Unassembled WGS sequence"/>
</dbReference>
<proteinExistence type="predicted"/>
<evidence type="ECO:0000313" key="3">
    <source>
        <dbReference type="WBParaSite" id="ACOC_0001274901-mRNA-1"/>
    </source>
</evidence>
<dbReference type="EMBL" id="UYYA01005199">
    <property type="protein sequence ID" value="VDM64335.1"/>
    <property type="molecule type" value="Genomic_DNA"/>
</dbReference>
<sequence>MITWRRRSSCNGLLSGDPTCAPPKPPRGCLRGQPVKIEPLRTMDNGGNEQQSATSPVRSSCAFAAAKKYRKMKDYFRHAVQKRLYICSTPLNSIKQVDRKPSRSNSFKRFFSPSREEAELHDAALFRLLTIVDIPMLDELIAVPGQPTVSERYALITHRGSSPLIPTEFSPILDAIVSQLLGKNQMKTKLALQYLFLMIPQQLRDHLSNVLQLLEQTTGTDVFVSLRNPYYLGKKVRVP</sequence>
<accession>A0A0R3Q178</accession>
<protein>
    <submittedName>
        <fullName evidence="1 3">Uncharacterized protein</fullName>
    </submittedName>
</protein>
<name>A0A0R3Q178_ANGCS</name>
<reference evidence="3" key="1">
    <citation type="submission" date="2017-02" db="UniProtKB">
        <authorList>
            <consortium name="WormBaseParasite"/>
        </authorList>
    </citation>
    <scope>IDENTIFICATION</scope>
</reference>
<evidence type="ECO:0000313" key="1">
    <source>
        <dbReference type="EMBL" id="VDM64335.1"/>
    </source>
</evidence>
<evidence type="ECO:0000313" key="2">
    <source>
        <dbReference type="Proteomes" id="UP000267027"/>
    </source>
</evidence>